<gene>
    <name evidence="1" type="ORF">CR513_43082</name>
</gene>
<protein>
    <submittedName>
        <fullName evidence="1">Uncharacterized protein</fullName>
    </submittedName>
</protein>
<name>A0A371FEZ3_MUCPR</name>
<reference evidence="1" key="1">
    <citation type="submission" date="2018-05" db="EMBL/GenBank/DDBJ databases">
        <title>Draft genome of Mucuna pruriens seed.</title>
        <authorList>
            <person name="Nnadi N.E."/>
            <person name="Vos R."/>
            <person name="Hasami M.H."/>
            <person name="Devisetty U.K."/>
            <person name="Aguiy J.C."/>
        </authorList>
    </citation>
    <scope>NUCLEOTIDE SEQUENCE [LARGE SCALE GENOMIC DNA]</scope>
    <source>
        <strain evidence="1">JCA_2017</strain>
    </source>
</reference>
<evidence type="ECO:0000313" key="1">
    <source>
        <dbReference type="EMBL" id="RDX76882.1"/>
    </source>
</evidence>
<keyword evidence="2" id="KW-1185">Reference proteome</keyword>
<evidence type="ECO:0000313" key="2">
    <source>
        <dbReference type="Proteomes" id="UP000257109"/>
    </source>
</evidence>
<organism evidence="1 2">
    <name type="scientific">Mucuna pruriens</name>
    <name type="common">Velvet bean</name>
    <name type="synonym">Dolichos pruriens</name>
    <dbReference type="NCBI Taxonomy" id="157652"/>
    <lineage>
        <taxon>Eukaryota</taxon>
        <taxon>Viridiplantae</taxon>
        <taxon>Streptophyta</taxon>
        <taxon>Embryophyta</taxon>
        <taxon>Tracheophyta</taxon>
        <taxon>Spermatophyta</taxon>
        <taxon>Magnoliopsida</taxon>
        <taxon>eudicotyledons</taxon>
        <taxon>Gunneridae</taxon>
        <taxon>Pentapetalae</taxon>
        <taxon>rosids</taxon>
        <taxon>fabids</taxon>
        <taxon>Fabales</taxon>
        <taxon>Fabaceae</taxon>
        <taxon>Papilionoideae</taxon>
        <taxon>50 kb inversion clade</taxon>
        <taxon>NPAAA clade</taxon>
        <taxon>indigoferoid/millettioid clade</taxon>
        <taxon>Phaseoleae</taxon>
        <taxon>Mucuna</taxon>
    </lineage>
</organism>
<dbReference type="Proteomes" id="UP000257109">
    <property type="component" value="Unassembled WGS sequence"/>
</dbReference>
<dbReference type="AlphaFoldDB" id="A0A371FEZ3"/>
<dbReference type="EMBL" id="QJKJ01009354">
    <property type="protein sequence ID" value="RDX76882.1"/>
    <property type="molecule type" value="Genomic_DNA"/>
</dbReference>
<proteinExistence type="predicted"/>
<accession>A0A371FEZ3</accession>
<sequence length="76" mass="8949">MICLNEYLRCILIVSVQFLRLTYLRKLLGLLVLSRSHMIVLAKILLQMPLPKLDLLLLILQFHKVREQSSTRMEQS</sequence>
<comment type="caution">
    <text evidence="1">The sequence shown here is derived from an EMBL/GenBank/DDBJ whole genome shotgun (WGS) entry which is preliminary data.</text>
</comment>